<dbReference type="EC" id="3.2.1.14" evidence="3"/>
<dbReference type="InterPro" id="IPR029070">
    <property type="entry name" value="Chitinase_insertion_sf"/>
</dbReference>
<dbReference type="PROSITE" id="PS01095">
    <property type="entry name" value="GH18_1"/>
    <property type="match status" value="1"/>
</dbReference>
<dbReference type="Gene3D" id="3.30.60.10">
    <property type="entry name" value="Endochitinase-like"/>
    <property type="match status" value="1"/>
</dbReference>
<feature type="chain" id="PRO_5015941161" description="chitinase" evidence="13">
    <location>
        <begin position="19"/>
        <end position="1145"/>
    </location>
</feature>
<dbReference type="PROSITE" id="PS00026">
    <property type="entry name" value="CHIT_BIND_I_1"/>
    <property type="match status" value="1"/>
</dbReference>
<sequence>MATHTLLLLFLAIGNVLSFQLKHAHHHASLQHPRDLIRGLETIPNTTLARRDDYTCAPGRPCKNGACCGESECGKFAKKPGTECPLKTCCSKHGFCGTTADYCGDECQSNCIEHPKPPAGKGGKVLDRVIGYWEAWNARSECHNTQAEDLPLEALTHVNYAFAYIDPENYEVTTMDAKTPATTFEDAVALKLLKPDLKVFVSIGGWTFSDNGTKTQPVFGDIARSSSNRQKFADNLLRFLNFYGYDGVDLDWEYPGAPDRGGRKDDTDNYVELLKTLREKFSASGRDLGITFTAPSSLWYLRWFDLPGMMKYADWVNLMSYDLHGVWDRDNPIGSIVQAHTNLTEIKLAVELFWRVDIAPSQIALGFGFYGRAFTLADPSCSAPGCPFSGGANKGVCTGESGYLAHYEIQDIIAKNSKKRDVSVIHDKEAAIKYLTWDGNQWISFDDQESFAQKKEWADEIGFHGSLIWASDLDDYNNTAHKDFTGNKDIGSRTSLQKNNNLIEYTESAWSFLGQGCKFHEKIVDVNQHDCGSGMELVGYDAHGCNGKVNGKKVDKCGWPMCCPTSARMKDKCTWRGSDPECNGQCHANEVDIGGSSWGGSPGESPESKRCSRGGKHLCCEVQTDAITSGCYWTEGCDNKSCKADEESVAHAYNIHDKCAKSDDRGLKRSDNGLFSPLSSRAPQGTGQNYCCKKSNKPFDECKWHGSGDCVHNTCGRGEVTLKTNRWGDDDSTCFWFRAKALCCTPNQNALNHPVCNVDLCEGDSQCEQPEEDPEDDSDSSDLSKRGHLSKRVTSNAFRQTIKWGAKEMYTYRSPYPSGIGQLFKGPGAKTLAIKGGYMMKDTVCTSLGVTLEAANNIQNNLISHNGRPNRWNTEHGPREMQVLEWLLKLACIGELPSGDPMITKAMDPQVMIDTWNTPFPRGLTVPNIGQVFFTGVVGYGTPDSWGNDWNVLDTPNKLFYTIIGSYAYRKSLTYLPSDLNIIKRDLMKGHNPMALEKFKRELKTAFTATSLAASRKSAELIMTVLQKTFGAVNYFNDAALASYWDSANRDFYLAAKFMGDHIPGWENFPAIVAEFDENHMEFISLSAQLFMATRVRMIVQEFGKMTVTELAQRPEHMVQFYKTAKFFHEMTYSLKFSKTPVPSV</sequence>
<dbReference type="STRING" id="97972.A0A2V1EGL2"/>
<evidence type="ECO:0000256" key="2">
    <source>
        <dbReference type="ARBA" id="ARBA00008682"/>
    </source>
</evidence>
<feature type="compositionally biased region" description="Acidic residues" evidence="12">
    <location>
        <begin position="769"/>
        <end position="780"/>
    </location>
</feature>
<protein>
    <recommendedName>
        <fullName evidence="3">chitinase</fullName>
        <ecNumber evidence="3">3.2.1.14</ecNumber>
    </recommendedName>
</protein>
<keyword evidence="7" id="KW-0119">Carbohydrate metabolism</keyword>
<feature type="region of interest" description="Disordered" evidence="12">
    <location>
        <begin position="767"/>
        <end position="787"/>
    </location>
</feature>
<evidence type="ECO:0000259" key="15">
    <source>
        <dbReference type="PROSITE" id="PS51910"/>
    </source>
</evidence>
<dbReference type="GO" id="GO:0008061">
    <property type="term" value="F:chitin binding"/>
    <property type="evidence" value="ECO:0007669"/>
    <property type="project" value="UniProtKB-UniRule"/>
</dbReference>
<evidence type="ECO:0000256" key="9">
    <source>
        <dbReference type="ARBA" id="ARBA00023326"/>
    </source>
</evidence>
<keyword evidence="6" id="KW-0146">Chitin degradation</keyword>
<evidence type="ECO:0000256" key="10">
    <source>
        <dbReference type="PROSITE-ProRule" id="PRU00261"/>
    </source>
</evidence>
<evidence type="ECO:0000259" key="14">
    <source>
        <dbReference type="PROSITE" id="PS50941"/>
    </source>
</evidence>
<dbReference type="InterPro" id="IPR036861">
    <property type="entry name" value="Endochitinase-like_sf"/>
</dbReference>
<comment type="similarity">
    <text evidence="2">Belongs to the glycosyl hydrolase 18 family. Chitinase class V subfamily.</text>
</comment>
<dbReference type="InterPro" id="IPR001223">
    <property type="entry name" value="Glyco_hydro18_cat"/>
</dbReference>
<dbReference type="PROSITE" id="PS51910">
    <property type="entry name" value="GH18_2"/>
    <property type="match status" value="1"/>
</dbReference>
<name>A0A2V1EGL2_9PLEO</name>
<evidence type="ECO:0000256" key="6">
    <source>
        <dbReference type="ARBA" id="ARBA00023024"/>
    </source>
</evidence>
<evidence type="ECO:0000256" key="5">
    <source>
        <dbReference type="ARBA" id="ARBA00022801"/>
    </source>
</evidence>
<dbReference type="Proteomes" id="UP000244855">
    <property type="component" value="Unassembled WGS sequence"/>
</dbReference>
<dbReference type="SUPFAM" id="SSF57016">
    <property type="entry name" value="Plant lectins/antimicrobial peptides"/>
    <property type="match status" value="1"/>
</dbReference>
<dbReference type="PANTHER" id="PTHR11177">
    <property type="entry name" value="CHITINASE"/>
    <property type="match status" value="1"/>
</dbReference>
<comment type="caution">
    <text evidence="10">Lacks conserved residue(s) required for the propagation of feature annotation.</text>
</comment>
<dbReference type="GO" id="GO:0008843">
    <property type="term" value="F:endochitinase activity"/>
    <property type="evidence" value="ECO:0007669"/>
    <property type="project" value="UniProtKB-EC"/>
</dbReference>
<dbReference type="GO" id="GO:0006032">
    <property type="term" value="P:chitin catabolic process"/>
    <property type="evidence" value="ECO:0007669"/>
    <property type="project" value="UniProtKB-KW"/>
</dbReference>
<reference evidence="16 17" key="1">
    <citation type="journal article" date="2018" name="Sci. Rep.">
        <title>Comparative genomics provides insights into the lifestyle and reveals functional heterogeneity of dark septate endophytic fungi.</title>
        <authorList>
            <person name="Knapp D.G."/>
            <person name="Nemeth J.B."/>
            <person name="Barry K."/>
            <person name="Hainaut M."/>
            <person name="Henrissat B."/>
            <person name="Johnson J."/>
            <person name="Kuo A."/>
            <person name="Lim J.H.P."/>
            <person name="Lipzen A."/>
            <person name="Nolan M."/>
            <person name="Ohm R.A."/>
            <person name="Tamas L."/>
            <person name="Grigoriev I.V."/>
            <person name="Spatafora J.W."/>
            <person name="Nagy L.G."/>
            <person name="Kovacs G.M."/>
        </authorList>
    </citation>
    <scope>NUCLEOTIDE SEQUENCE [LARGE SCALE GENOMIC DNA]</scope>
    <source>
        <strain evidence="16 17">DSE2036</strain>
    </source>
</reference>
<dbReference type="InterPro" id="IPR001002">
    <property type="entry name" value="Chitin-bd_1"/>
</dbReference>
<evidence type="ECO:0000313" key="17">
    <source>
        <dbReference type="Proteomes" id="UP000244855"/>
    </source>
</evidence>
<dbReference type="InterPro" id="IPR018371">
    <property type="entry name" value="Chitin-binding_1_CS"/>
</dbReference>
<feature type="disulfide bond" evidence="10">
    <location>
        <begin position="89"/>
        <end position="103"/>
    </location>
</feature>
<keyword evidence="17" id="KW-1185">Reference proteome</keyword>
<feature type="disulfide bond" evidence="10">
    <location>
        <begin position="107"/>
        <end position="111"/>
    </location>
</feature>
<evidence type="ECO:0000256" key="4">
    <source>
        <dbReference type="ARBA" id="ARBA00022669"/>
    </source>
</evidence>
<dbReference type="CDD" id="cd00035">
    <property type="entry name" value="ChtBD1"/>
    <property type="match status" value="1"/>
</dbReference>
<dbReference type="AlphaFoldDB" id="A0A2V1EGL2"/>
<dbReference type="InterPro" id="IPR001579">
    <property type="entry name" value="Glyco_hydro_18_chit_AS"/>
</dbReference>
<gene>
    <name evidence="16" type="ORF">DM02DRAFT_665974</name>
</gene>
<dbReference type="SUPFAM" id="SSF54556">
    <property type="entry name" value="Chitinase insertion domain"/>
    <property type="match status" value="1"/>
</dbReference>
<dbReference type="PANTHER" id="PTHR11177:SF397">
    <property type="entry name" value="CHITINASE"/>
    <property type="match status" value="1"/>
</dbReference>
<comment type="catalytic activity">
    <reaction evidence="1">
        <text>Random endo-hydrolysis of N-acetyl-beta-D-glucosaminide (1-&gt;4)-beta-linkages in chitin and chitodextrins.</text>
        <dbReference type="EC" id="3.2.1.14"/>
    </reaction>
</comment>
<evidence type="ECO:0000256" key="7">
    <source>
        <dbReference type="ARBA" id="ARBA00023277"/>
    </source>
</evidence>
<feature type="signal peptide" evidence="13">
    <location>
        <begin position="1"/>
        <end position="18"/>
    </location>
</feature>
<feature type="domain" description="Chitin-binding type-1" evidence="14">
    <location>
        <begin position="70"/>
        <end position="113"/>
    </location>
</feature>
<dbReference type="Pfam" id="PF00704">
    <property type="entry name" value="Glyco_hydro_18"/>
    <property type="match status" value="1"/>
</dbReference>
<accession>A0A2V1EGL2</accession>
<organism evidence="16 17">
    <name type="scientific">Periconia macrospinosa</name>
    <dbReference type="NCBI Taxonomy" id="97972"/>
    <lineage>
        <taxon>Eukaryota</taxon>
        <taxon>Fungi</taxon>
        <taxon>Dikarya</taxon>
        <taxon>Ascomycota</taxon>
        <taxon>Pezizomycotina</taxon>
        <taxon>Dothideomycetes</taxon>
        <taxon>Pleosporomycetidae</taxon>
        <taxon>Pleosporales</taxon>
        <taxon>Massarineae</taxon>
        <taxon>Periconiaceae</taxon>
        <taxon>Periconia</taxon>
    </lineage>
</organism>
<evidence type="ECO:0000313" key="16">
    <source>
        <dbReference type="EMBL" id="PVI08690.1"/>
    </source>
</evidence>
<keyword evidence="9" id="KW-0624">Polysaccharide degradation</keyword>
<feature type="domain" description="GH18" evidence="15">
    <location>
        <begin position="127"/>
        <end position="487"/>
    </location>
</feature>
<dbReference type="GO" id="GO:0000272">
    <property type="term" value="P:polysaccharide catabolic process"/>
    <property type="evidence" value="ECO:0007669"/>
    <property type="project" value="UniProtKB-KW"/>
</dbReference>
<evidence type="ECO:0000256" key="12">
    <source>
        <dbReference type="SAM" id="MobiDB-lite"/>
    </source>
</evidence>
<dbReference type="Gene3D" id="3.10.50.10">
    <property type="match status" value="1"/>
</dbReference>
<feature type="disulfide bond" evidence="10">
    <location>
        <begin position="84"/>
        <end position="96"/>
    </location>
</feature>
<dbReference type="InterPro" id="IPR017853">
    <property type="entry name" value="GH"/>
</dbReference>
<dbReference type="InterPro" id="IPR011583">
    <property type="entry name" value="Chitinase_II/V-like_cat"/>
</dbReference>
<dbReference type="PROSITE" id="PS50941">
    <property type="entry name" value="CHIT_BIND_I_2"/>
    <property type="match status" value="1"/>
</dbReference>
<keyword evidence="13" id="KW-0732">Signal</keyword>
<dbReference type="Pfam" id="PF00187">
    <property type="entry name" value="Chitin_bind_1"/>
    <property type="match status" value="1"/>
</dbReference>
<dbReference type="InterPro" id="IPR050314">
    <property type="entry name" value="Glycosyl_Hydrlase_18"/>
</dbReference>
<keyword evidence="5 11" id="KW-0378">Hydrolase</keyword>
<evidence type="ECO:0000256" key="13">
    <source>
        <dbReference type="SAM" id="SignalP"/>
    </source>
</evidence>
<evidence type="ECO:0000256" key="11">
    <source>
        <dbReference type="RuleBase" id="RU000489"/>
    </source>
</evidence>
<keyword evidence="4 10" id="KW-0147">Chitin-binding</keyword>
<dbReference type="OrthoDB" id="73875at2759"/>
<dbReference type="SMART" id="SM00270">
    <property type="entry name" value="ChtBD1"/>
    <property type="match status" value="1"/>
</dbReference>
<evidence type="ECO:0000256" key="8">
    <source>
        <dbReference type="ARBA" id="ARBA00023295"/>
    </source>
</evidence>
<dbReference type="EMBL" id="KZ805300">
    <property type="protein sequence ID" value="PVI08690.1"/>
    <property type="molecule type" value="Genomic_DNA"/>
</dbReference>
<dbReference type="SMART" id="SM00636">
    <property type="entry name" value="Glyco_18"/>
    <property type="match status" value="1"/>
</dbReference>
<evidence type="ECO:0000256" key="3">
    <source>
        <dbReference type="ARBA" id="ARBA00012729"/>
    </source>
</evidence>
<keyword evidence="10" id="KW-1015">Disulfide bond</keyword>
<evidence type="ECO:0000256" key="1">
    <source>
        <dbReference type="ARBA" id="ARBA00000822"/>
    </source>
</evidence>
<dbReference type="SUPFAM" id="SSF51445">
    <property type="entry name" value="(Trans)glycosidases"/>
    <property type="match status" value="1"/>
</dbReference>
<keyword evidence="8 11" id="KW-0326">Glycosidase</keyword>
<proteinExistence type="inferred from homology"/>
<dbReference type="Gene3D" id="3.20.20.80">
    <property type="entry name" value="Glycosidases"/>
    <property type="match status" value="1"/>
</dbReference>